<dbReference type="RefSeq" id="WP_306727517.1">
    <property type="nucleotide sequence ID" value="NZ_JAVDDT010000002.1"/>
</dbReference>
<dbReference type="InterPro" id="IPR002123">
    <property type="entry name" value="Plipid/glycerol_acylTrfase"/>
</dbReference>
<evidence type="ECO:0000256" key="1">
    <source>
        <dbReference type="ARBA" id="ARBA00006432"/>
    </source>
</evidence>
<gene>
    <name evidence="5" type="ORF">RBH19_03950</name>
</gene>
<evidence type="ECO:0000256" key="3">
    <source>
        <dbReference type="SAM" id="Phobius"/>
    </source>
</evidence>
<keyword evidence="6" id="KW-1185">Reference proteome</keyword>
<dbReference type="SUPFAM" id="SSF47336">
    <property type="entry name" value="ACP-like"/>
    <property type="match status" value="1"/>
</dbReference>
<dbReference type="EMBL" id="JAVDDT010000002">
    <property type="protein sequence ID" value="MDQ2069022.1"/>
    <property type="molecule type" value="Genomic_DNA"/>
</dbReference>
<dbReference type="InterPro" id="IPR009081">
    <property type="entry name" value="PP-bd_ACP"/>
</dbReference>
<evidence type="ECO:0000256" key="2">
    <source>
        <dbReference type="ARBA" id="ARBA00022598"/>
    </source>
</evidence>
<sequence length="941" mass="103451">MTEKGREIERPLLELVTELARSLHPGYSFPELHLDSDLEKDAGLDSLGRVELMLRIRRRFRVEIADEQAVEARTPGDLLKAIEAAGPATEVTSEVTVDDVESGDGEPVEPSDAATLAEVLDWHADRVGDRQCLTLYEPGGDLSSLSYQQLREASAELAAGLRERGLGPGDRVALMLPTGLDFFFAFHGVLRAGGVPVPLYPPVRISQVEDHFRRIARVVENAQAAFFIASTETVRAGQLLMSLAPGLSHVLTADQLREGMSGIQRVPRRQEEMAFLQYTSGTTGDPKGVILSHANLLANIRAMGGVVGASPDDRFVSWLPLYHDMGLIGACLGTLYYGIPLYLMSPLQFMARPQRWLWAIHRHGGTLSAAPNFAYDLCANRLRDEDLEGLDLSSWRVAFNGAEPVSPKTLEVFQKRFSPYGFGEKTMKPVYGLAESSVGLTFPPMDRAPRFDRIDRDAFQRRGEARPAAEEAPDARLLVACGRALPGHEIRVVDERNRPLPDRRQGHLQFRGPSCTRGYFRNPDATSDLFHDGWLNSGDLAYLDDGELYLTGRVKDMIIRGGRNFYPYELEQAVSAIAGVRRNNVAVFASRGDDSGPEKLVVVAETRERDVAEQERIREAIIEASMSFMESAPDVISLQPPESIPKTSSGKIRRPACRELFESGQLGQRVGLWRQMAHLMGSGLLPTLRRSLNKAGRGLFATWAWLTAILLLVPASILLLVMPGRGLRAAIARGATRSVLLLTGMGPTIRGLNHLPEGPCVVVVNHASYLDGPLMRASLPGPLYFIAKRELAGTVLGHVLRRVGALWVERFDHRKGLEDLERAIAHLANGERLLFFPEGTLAAAPGLRSFRIGAFMAAVRCQVPVVAVAVRGSRRSLRGYSFLPRPSRIEVDIGPPMAPDGDGWEAAIELRDRSRAWLLAHCEEPDIGGQTTSLFDRDAGV</sequence>
<dbReference type="SUPFAM" id="SSF56801">
    <property type="entry name" value="Acetyl-CoA synthetase-like"/>
    <property type="match status" value="1"/>
</dbReference>
<comment type="caution">
    <text evidence="5">The sequence shown here is derived from an EMBL/GenBank/DDBJ whole genome shotgun (WGS) entry which is preliminary data.</text>
</comment>
<evidence type="ECO:0000313" key="6">
    <source>
        <dbReference type="Proteomes" id="UP001239019"/>
    </source>
</evidence>
<keyword evidence="2" id="KW-0436">Ligase</keyword>
<feature type="transmembrane region" description="Helical" evidence="3">
    <location>
        <begin position="699"/>
        <end position="722"/>
    </location>
</feature>
<dbReference type="Gene3D" id="1.10.1200.10">
    <property type="entry name" value="ACP-like"/>
    <property type="match status" value="1"/>
</dbReference>
<dbReference type="PANTHER" id="PTHR22754">
    <property type="entry name" value="DISCO-INTERACTING PROTEIN 2 DIP2 -RELATED"/>
    <property type="match status" value="1"/>
</dbReference>
<dbReference type="Gene3D" id="3.30.300.30">
    <property type="match status" value="1"/>
</dbReference>
<dbReference type="CDD" id="cd07989">
    <property type="entry name" value="LPLAT_AGPAT-like"/>
    <property type="match status" value="1"/>
</dbReference>
<proteinExistence type="inferred from homology"/>
<organism evidence="5 6">
    <name type="scientific">Natronospira bacteriovora</name>
    <dbReference type="NCBI Taxonomy" id="3069753"/>
    <lineage>
        <taxon>Bacteria</taxon>
        <taxon>Pseudomonadati</taxon>
        <taxon>Pseudomonadota</taxon>
        <taxon>Gammaproteobacteria</taxon>
        <taxon>Natronospirales</taxon>
        <taxon>Natronospiraceae</taxon>
        <taxon>Natronospira</taxon>
    </lineage>
</organism>
<feature type="transmembrane region" description="Helical" evidence="3">
    <location>
        <begin position="325"/>
        <end position="345"/>
    </location>
</feature>
<evidence type="ECO:0000259" key="4">
    <source>
        <dbReference type="PROSITE" id="PS50075"/>
    </source>
</evidence>
<dbReference type="InterPro" id="IPR045851">
    <property type="entry name" value="AMP-bd_C_sf"/>
</dbReference>
<dbReference type="Pfam" id="PF00550">
    <property type="entry name" value="PP-binding"/>
    <property type="match status" value="1"/>
</dbReference>
<reference evidence="5 6" key="1">
    <citation type="submission" date="2023-08" db="EMBL/GenBank/DDBJ databases">
        <title>Whole-genome sequencing of halo(alkali)philic microorganisms from hypersaline lakes.</title>
        <authorList>
            <person name="Sorokin D.Y."/>
            <person name="Abbas B."/>
            <person name="Merkel A.Y."/>
        </authorList>
    </citation>
    <scope>NUCLEOTIDE SEQUENCE [LARGE SCALE GENOMIC DNA]</scope>
    <source>
        <strain evidence="5 6">AB-CW4</strain>
    </source>
</reference>
<dbReference type="InterPro" id="IPR000873">
    <property type="entry name" value="AMP-dep_synth/lig_dom"/>
</dbReference>
<dbReference type="Gene3D" id="3.40.50.12780">
    <property type="entry name" value="N-terminal domain of ligase-like"/>
    <property type="match status" value="1"/>
</dbReference>
<keyword evidence="3" id="KW-0812">Transmembrane</keyword>
<dbReference type="SMART" id="SM00563">
    <property type="entry name" value="PlsC"/>
    <property type="match status" value="1"/>
</dbReference>
<evidence type="ECO:0000313" key="5">
    <source>
        <dbReference type="EMBL" id="MDQ2069022.1"/>
    </source>
</evidence>
<feature type="domain" description="Carrier" evidence="4">
    <location>
        <begin position="6"/>
        <end position="86"/>
    </location>
</feature>
<dbReference type="PROSITE" id="PS50075">
    <property type="entry name" value="CARRIER"/>
    <property type="match status" value="1"/>
</dbReference>
<dbReference type="PANTHER" id="PTHR22754:SF32">
    <property type="entry name" value="DISCO-INTERACTING PROTEIN 2"/>
    <property type="match status" value="1"/>
</dbReference>
<comment type="similarity">
    <text evidence="1">Belongs to the ATP-dependent AMP-binding enzyme family.</text>
</comment>
<dbReference type="CDD" id="cd05931">
    <property type="entry name" value="FAAL"/>
    <property type="match status" value="1"/>
</dbReference>
<name>A0ABU0W4T1_9GAMM</name>
<dbReference type="Proteomes" id="UP001239019">
    <property type="component" value="Unassembled WGS sequence"/>
</dbReference>
<protein>
    <submittedName>
        <fullName evidence="5">AMP-binding protein</fullName>
    </submittedName>
</protein>
<accession>A0ABU0W4T1</accession>
<keyword evidence="3" id="KW-0472">Membrane</keyword>
<dbReference type="SUPFAM" id="SSF69593">
    <property type="entry name" value="Glycerol-3-phosphate (1)-acyltransferase"/>
    <property type="match status" value="1"/>
</dbReference>
<dbReference type="Pfam" id="PF01553">
    <property type="entry name" value="Acyltransferase"/>
    <property type="match status" value="1"/>
</dbReference>
<dbReference type="PROSITE" id="PS00455">
    <property type="entry name" value="AMP_BINDING"/>
    <property type="match status" value="1"/>
</dbReference>
<dbReference type="Pfam" id="PF00501">
    <property type="entry name" value="AMP-binding"/>
    <property type="match status" value="1"/>
</dbReference>
<dbReference type="InterPro" id="IPR020845">
    <property type="entry name" value="AMP-binding_CS"/>
</dbReference>
<dbReference type="InterPro" id="IPR040097">
    <property type="entry name" value="FAAL/FAAC"/>
</dbReference>
<dbReference type="InterPro" id="IPR042099">
    <property type="entry name" value="ANL_N_sf"/>
</dbReference>
<dbReference type="InterPro" id="IPR036736">
    <property type="entry name" value="ACP-like_sf"/>
</dbReference>
<keyword evidence="3" id="KW-1133">Transmembrane helix</keyword>